<dbReference type="Gene3D" id="1.10.510.10">
    <property type="entry name" value="Transferase(Phosphotransferase) domain 1"/>
    <property type="match status" value="1"/>
</dbReference>
<evidence type="ECO:0000313" key="5">
    <source>
        <dbReference type="Proteomes" id="UP000243579"/>
    </source>
</evidence>
<comment type="caution">
    <text evidence="4">The sequence shown here is derived from an EMBL/GenBank/DDBJ whole genome shotgun (WGS) entry which is preliminary data.</text>
</comment>
<keyword evidence="2" id="KW-1133">Transmembrane helix</keyword>
<dbReference type="GO" id="GO:0005524">
    <property type="term" value="F:ATP binding"/>
    <property type="evidence" value="ECO:0007669"/>
    <property type="project" value="InterPro"/>
</dbReference>
<dbReference type="InterPro" id="IPR000719">
    <property type="entry name" value="Prot_kinase_dom"/>
</dbReference>
<dbReference type="PROSITE" id="PS50011">
    <property type="entry name" value="PROTEIN_KINASE_DOM"/>
    <property type="match status" value="1"/>
</dbReference>
<dbReference type="SUPFAM" id="SSF52047">
    <property type="entry name" value="RNI-like"/>
    <property type="match status" value="1"/>
</dbReference>
<dbReference type="PANTHER" id="PTHR44329">
    <property type="entry name" value="SERINE/THREONINE-PROTEIN KINASE TNNI3K-RELATED"/>
    <property type="match status" value="1"/>
</dbReference>
<keyword evidence="5" id="KW-1185">Reference proteome</keyword>
<keyword evidence="4" id="KW-0418">Kinase</keyword>
<dbReference type="InterPro" id="IPR051681">
    <property type="entry name" value="Ser/Thr_Kinases-Pseudokinases"/>
</dbReference>
<gene>
    <name evidence="4" type="ORF">ACHHYP_14802</name>
</gene>
<feature type="compositionally biased region" description="Low complexity" evidence="1">
    <location>
        <begin position="158"/>
        <end position="175"/>
    </location>
</feature>
<dbReference type="Pfam" id="PF07714">
    <property type="entry name" value="PK_Tyr_Ser-Thr"/>
    <property type="match status" value="1"/>
</dbReference>
<dbReference type="PANTHER" id="PTHR44329:SF214">
    <property type="entry name" value="PROTEIN KINASE DOMAIN-CONTAINING PROTEIN"/>
    <property type="match status" value="1"/>
</dbReference>
<sequence length="483" mass="54015">MWSNLTYLDLSDNSRLHSIVNVSLSASIQHIDITNCPSLDSITIDPKTFSFLANLAPLGADGTGYAIDKDIHTDAASCEARGGSIQTLWSKPCIVDVCVIGPDTVLIVGIGCGTLVVIVIIAVVAIKWKRQSPPRDSYIRYDPPIFTNRNSHSDYPRVRTPGTRGTNGTRGSINTRGTTGTRGSLIYADADVVLDVKALYHHRLELRDVTVNGKKPLASGAFGEVWRGDHGGNPVAIKRIKDKRPRSVQRFIEEITLMAQLDSPYIVKFLGASWTRPIEIECVVEFMDLGDLRSYLANRSPEQFTWKQKYHSIMSIVRGLVYLHTYKPPIIHRDLKSRNVLLDSVKGTKLTDFGTSRVVEEDDTMTNGIGTYQWMAPEVIVSTKYSAPADIYSFGIILSEFCTHQVPYADMRHPETKKPLGKHYVLTEVRTGRLHPTLTGPNVPSWVQRVAKKCLRFDQAERPTAMEITVLLNRYKAEMDRED</sequence>
<dbReference type="Proteomes" id="UP000243579">
    <property type="component" value="Unassembled WGS sequence"/>
</dbReference>
<accession>A0A1V9YCD6</accession>
<evidence type="ECO:0000259" key="3">
    <source>
        <dbReference type="PROSITE" id="PS50011"/>
    </source>
</evidence>
<dbReference type="AlphaFoldDB" id="A0A1V9YCD6"/>
<dbReference type="InterPro" id="IPR011009">
    <property type="entry name" value="Kinase-like_dom_sf"/>
</dbReference>
<keyword evidence="4" id="KW-0808">Transferase</keyword>
<reference evidence="4 5" key="1">
    <citation type="journal article" date="2014" name="Genome Biol. Evol.">
        <title>The secreted proteins of Achlya hypogyna and Thraustotheca clavata identify the ancestral oomycete secretome and reveal gene acquisitions by horizontal gene transfer.</title>
        <authorList>
            <person name="Misner I."/>
            <person name="Blouin N."/>
            <person name="Leonard G."/>
            <person name="Richards T.A."/>
            <person name="Lane C.E."/>
        </authorList>
    </citation>
    <scope>NUCLEOTIDE SEQUENCE [LARGE SCALE GENOMIC DNA]</scope>
    <source>
        <strain evidence="4 5">ATCC 48635</strain>
    </source>
</reference>
<dbReference type="STRING" id="1202772.A0A1V9YCD6"/>
<feature type="domain" description="Protein kinase" evidence="3">
    <location>
        <begin position="211"/>
        <end position="472"/>
    </location>
</feature>
<evidence type="ECO:0000313" key="4">
    <source>
        <dbReference type="EMBL" id="OQR83356.1"/>
    </source>
</evidence>
<proteinExistence type="predicted"/>
<name>A0A1V9YCD6_ACHHY</name>
<evidence type="ECO:0000256" key="1">
    <source>
        <dbReference type="SAM" id="MobiDB-lite"/>
    </source>
</evidence>
<evidence type="ECO:0000256" key="2">
    <source>
        <dbReference type="SAM" id="Phobius"/>
    </source>
</evidence>
<dbReference type="InterPro" id="IPR001245">
    <property type="entry name" value="Ser-Thr/Tyr_kinase_cat_dom"/>
</dbReference>
<dbReference type="PROSITE" id="PS00108">
    <property type="entry name" value="PROTEIN_KINASE_ST"/>
    <property type="match status" value="1"/>
</dbReference>
<organism evidence="4 5">
    <name type="scientific">Achlya hypogyna</name>
    <name type="common">Oomycete</name>
    <name type="synonym">Protoachlya hypogyna</name>
    <dbReference type="NCBI Taxonomy" id="1202772"/>
    <lineage>
        <taxon>Eukaryota</taxon>
        <taxon>Sar</taxon>
        <taxon>Stramenopiles</taxon>
        <taxon>Oomycota</taxon>
        <taxon>Saprolegniomycetes</taxon>
        <taxon>Saprolegniales</taxon>
        <taxon>Achlyaceae</taxon>
        <taxon>Achlya</taxon>
    </lineage>
</organism>
<dbReference type="SMART" id="SM00220">
    <property type="entry name" value="S_TKc"/>
    <property type="match status" value="1"/>
</dbReference>
<dbReference type="SUPFAM" id="SSF56112">
    <property type="entry name" value="Protein kinase-like (PK-like)"/>
    <property type="match status" value="1"/>
</dbReference>
<dbReference type="GO" id="GO:0004674">
    <property type="term" value="F:protein serine/threonine kinase activity"/>
    <property type="evidence" value="ECO:0007669"/>
    <property type="project" value="TreeGrafter"/>
</dbReference>
<dbReference type="Gene3D" id="3.30.200.20">
    <property type="entry name" value="Phosphorylase Kinase, domain 1"/>
    <property type="match status" value="1"/>
</dbReference>
<keyword evidence="2" id="KW-0812">Transmembrane</keyword>
<dbReference type="InterPro" id="IPR008271">
    <property type="entry name" value="Ser/Thr_kinase_AS"/>
</dbReference>
<dbReference type="OrthoDB" id="122279at2759"/>
<feature type="region of interest" description="Disordered" evidence="1">
    <location>
        <begin position="150"/>
        <end position="175"/>
    </location>
</feature>
<protein>
    <submittedName>
        <fullName evidence="4">Protein kinase</fullName>
    </submittedName>
</protein>
<feature type="transmembrane region" description="Helical" evidence="2">
    <location>
        <begin position="105"/>
        <end position="126"/>
    </location>
</feature>
<dbReference type="EMBL" id="JNBR01002225">
    <property type="protein sequence ID" value="OQR83356.1"/>
    <property type="molecule type" value="Genomic_DNA"/>
</dbReference>
<keyword evidence="2" id="KW-0472">Membrane</keyword>